<accession>A0A1L9P0E0</accession>
<evidence type="ECO:0008006" key="4">
    <source>
        <dbReference type="Google" id="ProtNLM"/>
    </source>
</evidence>
<protein>
    <recommendedName>
        <fullName evidence="4">Dihydrodipicolinate reductase</fullName>
    </recommendedName>
</protein>
<sequence length="116" mass="12748">MLRFCAFATALVATPAFAANYTKINDKAEFVKLVNGKTLTRPLVKLQVSSAGSIKGRGATWDVEGKWTWKNGYFCRNLNWGGTELGYNCQEVGLSNGKVRFTSDQGTGDSAEFKLR</sequence>
<keyword evidence="1" id="KW-0732">Signal</keyword>
<name>A0A1L9P0E0_9RHOB</name>
<feature type="chain" id="PRO_5012566871" description="Dihydrodipicolinate reductase" evidence="1">
    <location>
        <begin position="19"/>
        <end position="116"/>
    </location>
</feature>
<dbReference type="RefSeq" id="WP_072629566.1">
    <property type="nucleotide sequence ID" value="NZ_MLCB01000079.1"/>
</dbReference>
<dbReference type="AlphaFoldDB" id="A0A1L9P0E0"/>
<keyword evidence="3" id="KW-1185">Reference proteome</keyword>
<organism evidence="2 3">
    <name type="scientific">Planktotalea frisia</name>
    <dbReference type="NCBI Taxonomy" id="696762"/>
    <lineage>
        <taxon>Bacteria</taxon>
        <taxon>Pseudomonadati</taxon>
        <taxon>Pseudomonadota</taxon>
        <taxon>Alphaproteobacteria</taxon>
        <taxon>Rhodobacterales</taxon>
        <taxon>Paracoccaceae</taxon>
        <taxon>Planktotalea</taxon>
    </lineage>
</organism>
<evidence type="ECO:0000313" key="2">
    <source>
        <dbReference type="EMBL" id="OJI94884.1"/>
    </source>
</evidence>
<evidence type="ECO:0000256" key="1">
    <source>
        <dbReference type="SAM" id="SignalP"/>
    </source>
</evidence>
<proteinExistence type="predicted"/>
<dbReference type="STRING" id="696762.PFRI_09160"/>
<evidence type="ECO:0000313" key="3">
    <source>
        <dbReference type="Proteomes" id="UP000184514"/>
    </source>
</evidence>
<dbReference type="OrthoDB" id="7874348at2"/>
<dbReference type="EMBL" id="MLCB01000079">
    <property type="protein sequence ID" value="OJI94884.1"/>
    <property type="molecule type" value="Genomic_DNA"/>
</dbReference>
<comment type="caution">
    <text evidence="2">The sequence shown here is derived from an EMBL/GenBank/DDBJ whole genome shotgun (WGS) entry which is preliminary data.</text>
</comment>
<reference evidence="2 3" key="1">
    <citation type="submission" date="2016-10" db="EMBL/GenBank/DDBJ databases">
        <title>Genome sequence of Planktotalea frisia SH6-1.</title>
        <authorList>
            <person name="Poehlein A."/>
            <person name="Bakenhus I."/>
            <person name="Voget S."/>
            <person name="Brinkhoff T."/>
            <person name="Simon M."/>
        </authorList>
    </citation>
    <scope>NUCLEOTIDE SEQUENCE [LARGE SCALE GENOMIC DNA]</scope>
    <source>
        <strain evidence="2 3">SH6-1</strain>
    </source>
</reference>
<feature type="signal peptide" evidence="1">
    <location>
        <begin position="1"/>
        <end position="18"/>
    </location>
</feature>
<dbReference type="Proteomes" id="UP000184514">
    <property type="component" value="Unassembled WGS sequence"/>
</dbReference>
<gene>
    <name evidence="2" type="ORF">PFRI_09160</name>
</gene>